<dbReference type="SUPFAM" id="SSF54637">
    <property type="entry name" value="Thioesterase/thiol ester dehydrase-isomerase"/>
    <property type="match status" value="2"/>
</dbReference>
<keyword evidence="2" id="KW-0677">Repeat</keyword>
<organism evidence="6 7">
    <name type="scientific">Batillaria attramentaria</name>
    <dbReference type="NCBI Taxonomy" id="370345"/>
    <lineage>
        <taxon>Eukaryota</taxon>
        <taxon>Metazoa</taxon>
        <taxon>Spiralia</taxon>
        <taxon>Lophotrochozoa</taxon>
        <taxon>Mollusca</taxon>
        <taxon>Gastropoda</taxon>
        <taxon>Caenogastropoda</taxon>
        <taxon>Sorbeoconcha</taxon>
        <taxon>Cerithioidea</taxon>
        <taxon>Batillariidae</taxon>
        <taxon>Batillaria</taxon>
    </lineage>
</organism>
<comment type="caution">
    <text evidence="6">The sequence shown here is derived from an EMBL/GenBank/DDBJ whole genome shotgun (WGS) entry which is preliminary data.</text>
</comment>
<dbReference type="EMBL" id="JACVVK020000231">
    <property type="protein sequence ID" value="KAK7483194.1"/>
    <property type="molecule type" value="Genomic_DNA"/>
</dbReference>
<evidence type="ECO:0000256" key="3">
    <source>
        <dbReference type="ARBA" id="ARBA00022801"/>
    </source>
</evidence>
<dbReference type="InterPro" id="IPR029069">
    <property type="entry name" value="HotDog_dom_sf"/>
</dbReference>
<keyword evidence="3" id="KW-0378">Hydrolase</keyword>
<reference evidence="6 7" key="1">
    <citation type="journal article" date="2023" name="Sci. Data">
        <title>Genome assembly of the Korean intertidal mud-creeper Batillaria attramentaria.</title>
        <authorList>
            <person name="Patra A.K."/>
            <person name="Ho P.T."/>
            <person name="Jun S."/>
            <person name="Lee S.J."/>
            <person name="Kim Y."/>
            <person name="Won Y.J."/>
        </authorList>
    </citation>
    <scope>NUCLEOTIDE SEQUENCE [LARGE SCALE GENOMIC DNA]</scope>
    <source>
        <strain evidence="6">Wonlab-2016</strain>
    </source>
</reference>
<gene>
    <name evidence="6" type="ORF">BaRGS_00025598</name>
</gene>
<feature type="domain" description="HotDog ACOT-type" evidence="5">
    <location>
        <begin position="57"/>
        <end position="185"/>
    </location>
</feature>
<dbReference type="PROSITE" id="PS51770">
    <property type="entry name" value="HOTDOG_ACOT"/>
    <property type="match status" value="2"/>
</dbReference>
<dbReference type="Gene3D" id="3.10.129.10">
    <property type="entry name" value="Hotdog Thioesterase"/>
    <property type="match status" value="2"/>
</dbReference>
<sequence length="401" mass="45986">MAVSRLSIGISMAHGLTFQVQKMMGIHCRRHLCLSAKSVTPITIQQDQKDLPMRRMQDSYQEVIIPLGQDYQVREKYITFMKGLRFGRIMEDLDTFAGLICYTHNQDPSMGEKQKSPLSTVTALVDRIDLHDTTLSPYQDLKMCGQVTWVGKSSMEVTMTVEQEVDERMQKMLTARFVMVARNPVTKKAAAVNPLHIEGQHEWELFTLGERNKVSRLEESQKSLLKTPPNEAEREIIHNIFLNTIDQKSGTFSIRLKPENSVWMEDTKLKTLGICHPEQRNLYSKIFGGYLMRKAYELAWANAALYCKTRPVLKVVDDIVFRKPVEIGSLLFFSSEIVYTEGPLLQVKVHAEVLDFLTGERDTTNDFYFAFDSTVPDLPSVLPRTYAESMLYLDGMRHLKD</sequence>
<protein>
    <recommendedName>
        <fullName evidence="5">HotDog ACOT-type domain-containing protein</fullName>
    </recommendedName>
</protein>
<keyword evidence="4" id="KW-0809">Transit peptide</keyword>
<dbReference type="Proteomes" id="UP001519460">
    <property type="component" value="Unassembled WGS sequence"/>
</dbReference>
<dbReference type="PANTHER" id="PTHR12655">
    <property type="entry name" value="ACYL-COA THIOESTERASE"/>
    <property type="match status" value="1"/>
</dbReference>
<proteinExistence type="inferred from homology"/>
<dbReference type="FunFam" id="3.10.129.10:FF:000012">
    <property type="entry name" value="Acyl-coenzyme A thioesterase 9, mitochondrial"/>
    <property type="match status" value="1"/>
</dbReference>
<evidence type="ECO:0000256" key="4">
    <source>
        <dbReference type="ARBA" id="ARBA00022946"/>
    </source>
</evidence>
<comment type="similarity">
    <text evidence="1">Belongs to the acyl coenzyme A hydrolase family.</text>
</comment>
<evidence type="ECO:0000259" key="5">
    <source>
        <dbReference type="PROSITE" id="PS51770"/>
    </source>
</evidence>
<dbReference type="CDD" id="cd03442">
    <property type="entry name" value="BFIT_BACH"/>
    <property type="match status" value="2"/>
</dbReference>
<dbReference type="InterPro" id="IPR033120">
    <property type="entry name" value="HOTDOG_ACOT"/>
</dbReference>
<dbReference type="AlphaFoldDB" id="A0ABD0K7Y2"/>
<evidence type="ECO:0000256" key="2">
    <source>
        <dbReference type="ARBA" id="ARBA00022737"/>
    </source>
</evidence>
<evidence type="ECO:0000313" key="6">
    <source>
        <dbReference type="EMBL" id="KAK7483194.1"/>
    </source>
</evidence>
<dbReference type="GO" id="GO:0016787">
    <property type="term" value="F:hydrolase activity"/>
    <property type="evidence" value="ECO:0007669"/>
    <property type="project" value="UniProtKB-KW"/>
</dbReference>
<feature type="domain" description="HotDog ACOT-type" evidence="5">
    <location>
        <begin position="265"/>
        <end position="377"/>
    </location>
</feature>
<dbReference type="PANTHER" id="PTHR12655:SF0">
    <property type="entry name" value="ACYL-COENZYME A THIOESTERASE 9, MITOCHONDRIAL"/>
    <property type="match status" value="1"/>
</dbReference>
<accession>A0ABD0K7Y2</accession>
<name>A0ABD0K7Y2_9CAEN</name>
<keyword evidence="7" id="KW-1185">Reference proteome</keyword>
<evidence type="ECO:0000256" key="1">
    <source>
        <dbReference type="ARBA" id="ARBA00010458"/>
    </source>
</evidence>
<evidence type="ECO:0000313" key="7">
    <source>
        <dbReference type="Proteomes" id="UP001519460"/>
    </source>
</evidence>